<keyword evidence="6" id="KW-0227">DNA damage</keyword>
<dbReference type="Gene3D" id="1.10.579.10">
    <property type="entry name" value="DNA Cyclobutane Dipyrimidine Photolyase, subunit A, domain 3"/>
    <property type="match status" value="1"/>
</dbReference>
<dbReference type="GO" id="GO:0003677">
    <property type="term" value="F:DNA binding"/>
    <property type="evidence" value="ECO:0007669"/>
    <property type="project" value="UniProtKB-KW"/>
</dbReference>
<keyword evidence="10 14" id="KW-0456">Lyase</keyword>
<evidence type="ECO:0000313" key="14">
    <source>
        <dbReference type="EMBL" id="RVD92973.1"/>
    </source>
</evidence>
<dbReference type="GO" id="GO:0003904">
    <property type="term" value="F:deoxyribodipyrimidine photo-lyase activity"/>
    <property type="evidence" value="ECO:0007669"/>
    <property type="project" value="UniProtKB-EC"/>
</dbReference>
<sequence>MDRSETLCDHPSTQNTLYLMRRDQRIKENHCIQLSYTLSKNKLYVLYDFFFIPKNKKQKKFILEGMTELIDQANEHNLFIKIQYKDNLKEFIKENEICLIVLDFCPLREYLEYDNQLIVFCDENKIKLIRCDAHNIVPCHKLTTYKRTGKSVKSDLYKLWDKFYKKYDEIKEFEFNNKEEVKKFNKETLKQFEEIKQENTEYKNKRMKNSLLPTDYHKGGYKNGMEELENFFKNRFSIYDSSRNNPEANALSNLSPWLHSGQISALKVVQLAVKKFGMKNQNLQTFLNEVFVWKETADHFCYHEKNYDNLNGALPWAKQTLEQHSKDKRPKIYSLKQLECGETEDYLWNAGQKQMVITGKMHGYVRMYWAKNCLLWSKTPGEALERAIFLNDKYSIDANDPNGYLGIMWSICGTMDQGWGEREVVGKIRSMKKFKCPEYISRWANKKIDEFIDE</sequence>
<protein>
    <recommendedName>
        <fullName evidence="4">Deoxyribodipyrimidine photo-lyase</fullName>
        <ecNumber evidence="3">4.1.99.3</ecNumber>
    </recommendedName>
    <alternativeName>
        <fullName evidence="11">DNA photolyase</fullName>
    </alternativeName>
</protein>
<evidence type="ECO:0000256" key="8">
    <source>
        <dbReference type="ARBA" id="ARBA00023125"/>
    </source>
</evidence>
<dbReference type="Proteomes" id="UP000282876">
    <property type="component" value="Unassembled WGS sequence"/>
</dbReference>
<dbReference type="InterPro" id="IPR006050">
    <property type="entry name" value="DNA_photolyase_N"/>
</dbReference>
<keyword evidence="8" id="KW-0238">DNA-binding</keyword>
<keyword evidence="9" id="KW-0234">DNA repair</keyword>
<dbReference type="GO" id="GO:0000719">
    <property type="term" value="P:photoreactive repair"/>
    <property type="evidence" value="ECO:0007669"/>
    <property type="project" value="TreeGrafter"/>
</dbReference>
<evidence type="ECO:0000256" key="1">
    <source>
        <dbReference type="ARBA" id="ARBA00001974"/>
    </source>
</evidence>
<comment type="cofactor">
    <cofactor evidence="1">
        <name>FAD</name>
        <dbReference type="ChEBI" id="CHEBI:57692"/>
    </cofactor>
</comment>
<organism evidence="14 15">
    <name type="scientific">Tubulinosema ratisbonensis</name>
    <dbReference type="NCBI Taxonomy" id="291195"/>
    <lineage>
        <taxon>Eukaryota</taxon>
        <taxon>Fungi</taxon>
        <taxon>Fungi incertae sedis</taxon>
        <taxon>Microsporidia</taxon>
        <taxon>Tubulinosematoidea</taxon>
        <taxon>Tubulinosematidae</taxon>
        <taxon>Tubulinosema</taxon>
    </lineage>
</organism>
<evidence type="ECO:0000256" key="6">
    <source>
        <dbReference type="ARBA" id="ARBA00022763"/>
    </source>
</evidence>
<comment type="similarity">
    <text evidence="2">Belongs to the DNA photolyase class-2 family.</text>
</comment>
<keyword evidence="5" id="KW-0285">Flavoprotein</keyword>
<comment type="caution">
    <text evidence="14">The sequence shown here is derived from an EMBL/GenBank/DDBJ whole genome shotgun (WGS) entry which is preliminary data.</text>
</comment>
<evidence type="ECO:0000256" key="7">
    <source>
        <dbReference type="ARBA" id="ARBA00022827"/>
    </source>
</evidence>
<evidence type="ECO:0000256" key="9">
    <source>
        <dbReference type="ARBA" id="ARBA00023204"/>
    </source>
</evidence>
<dbReference type="InterPro" id="IPR052219">
    <property type="entry name" value="Photolyase_Class-2"/>
</dbReference>
<dbReference type="OrthoDB" id="496749at2759"/>
<evidence type="ECO:0000256" key="11">
    <source>
        <dbReference type="ARBA" id="ARBA00031671"/>
    </source>
</evidence>
<dbReference type="VEuPathDB" id="MicrosporidiaDB:TUBRATIS_004980"/>
<dbReference type="PROSITE" id="PS51645">
    <property type="entry name" value="PHR_CRY_ALPHA_BETA"/>
    <property type="match status" value="1"/>
</dbReference>
<evidence type="ECO:0000256" key="12">
    <source>
        <dbReference type="ARBA" id="ARBA00033999"/>
    </source>
</evidence>
<dbReference type="Gene3D" id="3.40.50.620">
    <property type="entry name" value="HUPs"/>
    <property type="match status" value="1"/>
</dbReference>
<dbReference type="PANTHER" id="PTHR10211">
    <property type="entry name" value="DEOXYRIBODIPYRIMIDINE PHOTOLYASE"/>
    <property type="match status" value="1"/>
</dbReference>
<dbReference type="PANTHER" id="PTHR10211:SF0">
    <property type="entry name" value="DEOXYRIBODIPYRIMIDINE PHOTO-LYASE"/>
    <property type="match status" value="1"/>
</dbReference>
<feature type="domain" description="Photolyase/cryptochrome alpha/beta" evidence="13">
    <location>
        <begin position="14"/>
        <end position="139"/>
    </location>
</feature>
<evidence type="ECO:0000256" key="5">
    <source>
        <dbReference type="ARBA" id="ARBA00022630"/>
    </source>
</evidence>
<dbReference type="SUPFAM" id="SSF52425">
    <property type="entry name" value="Cryptochrome/photolyase, N-terminal domain"/>
    <property type="match status" value="1"/>
</dbReference>
<dbReference type="FunFam" id="1.10.579.10:FF:000002">
    <property type="entry name" value="Deoxyribodipyrimidine photolyase"/>
    <property type="match status" value="1"/>
</dbReference>
<gene>
    <name evidence="14" type="ORF">TUBRATIS_004980</name>
</gene>
<comment type="catalytic activity">
    <reaction evidence="12">
        <text>cyclobutadipyrimidine (in DNA) = 2 pyrimidine residues (in DNA).</text>
        <dbReference type="EC" id="4.1.99.3"/>
    </reaction>
</comment>
<keyword evidence="7" id="KW-0274">FAD</keyword>
<dbReference type="Pfam" id="PF00875">
    <property type="entry name" value="DNA_photolyase"/>
    <property type="match status" value="1"/>
</dbReference>
<evidence type="ECO:0000256" key="4">
    <source>
        <dbReference type="ARBA" id="ARBA00014046"/>
    </source>
</evidence>
<dbReference type="EC" id="4.1.99.3" evidence="3"/>
<evidence type="ECO:0000256" key="3">
    <source>
        <dbReference type="ARBA" id="ARBA00013149"/>
    </source>
</evidence>
<proteinExistence type="inferred from homology"/>
<dbReference type="Gene3D" id="1.25.40.80">
    <property type="match status" value="1"/>
</dbReference>
<dbReference type="EMBL" id="RCSS01000110">
    <property type="protein sequence ID" value="RVD92973.1"/>
    <property type="molecule type" value="Genomic_DNA"/>
</dbReference>
<reference evidence="14 15" key="1">
    <citation type="submission" date="2018-10" db="EMBL/GenBank/DDBJ databases">
        <title>Draft genome sequence of the microsporidian Tubulinosema ratisbonensis.</title>
        <authorList>
            <person name="Polonais V."/>
            <person name="Peyretaillade E."/>
            <person name="Niehus S."/>
            <person name="Wawrzyniak I."/>
            <person name="Franchet A."/>
            <person name="Gaspin C."/>
            <person name="Reichstadt M."/>
            <person name="Belser C."/>
            <person name="Labadie K."/>
            <person name="Delbac F."/>
            <person name="Ferrandon D."/>
        </authorList>
    </citation>
    <scope>NUCLEOTIDE SEQUENCE [LARGE SCALE GENOMIC DNA]</scope>
    <source>
        <strain evidence="14 15">Franzen</strain>
    </source>
</reference>
<name>A0A437APN2_9MICR</name>
<dbReference type="InterPro" id="IPR036134">
    <property type="entry name" value="Crypto/Photolyase_FAD-like_sf"/>
</dbReference>
<dbReference type="InterPro" id="IPR036155">
    <property type="entry name" value="Crypto/Photolyase_N_sf"/>
</dbReference>
<dbReference type="SUPFAM" id="SSF48173">
    <property type="entry name" value="Cryptochrome/photolyase FAD-binding domain"/>
    <property type="match status" value="1"/>
</dbReference>
<dbReference type="AlphaFoldDB" id="A0A437APN2"/>
<dbReference type="STRING" id="291195.A0A437APN2"/>
<dbReference type="InterPro" id="IPR014729">
    <property type="entry name" value="Rossmann-like_a/b/a_fold"/>
</dbReference>
<evidence type="ECO:0000259" key="13">
    <source>
        <dbReference type="PROSITE" id="PS51645"/>
    </source>
</evidence>
<evidence type="ECO:0000256" key="2">
    <source>
        <dbReference type="ARBA" id="ARBA00006409"/>
    </source>
</evidence>
<evidence type="ECO:0000256" key="10">
    <source>
        <dbReference type="ARBA" id="ARBA00023239"/>
    </source>
</evidence>
<accession>A0A437APN2</accession>
<keyword evidence="15" id="KW-1185">Reference proteome</keyword>
<evidence type="ECO:0000313" key="15">
    <source>
        <dbReference type="Proteomes" id="UP000282876"/>
    </source>
</evidence>